<proteinExistence type="inferred from homology"/>
<comment type="similarity">
    <text evidence="1">Belongs to the BlaI transcriptional regulatory family.</text>
</comment>
<keyword evidence="2" id="KW-0805">Transcription regulation</keyword>
<sequence length="132" mass="15041">MARPGSEHPTELELEILKVLWDDSPLPVREVRSRLETKAGRPLSHSSVITMLNIMYRKGFVSRKKEGKSFLFSPKLMKKTVTSGIMEDVLSRVFDGSSSDLVLNLLETVDLDQDELAEIRKLITRKAKEQKK</sequence>
<dbReference type="Pfam" id="PF03965">
    <property type="entry name" value="Penicillinase_R"/>
    <property type="match status" value="1"/>
</dbReference>
<dbReference type="RefSeq" id="WP_145209307.1">
    <property type="nucleotide sequence ID" value="NZ_CP036269.1"/>
</dbReference>
<evidence type="ECO:0000256" key="3">
    <source>
        <dbReference type="ARBA" id="ARBA00023125"/>
    </source>
</evidence>
<accession>A0A517R811</accession>
<keyword evidence="3" id="KW-0238">DNA-binding</keyword>
<dbReference type="PIRSF" id="PIRSF019455">
    <property type="entry name" value="CopR_AtkY"/>
    <property type="match status" value="1"/>
</dbReference>
<dbReference type="InterPro" id="IPR036390">
    <property type="entry name" value="WH_DNA-bd_sf"/>
</dbReference>
<dbReference type="SUPFAM" id="SSF46785">
    <property type="entry name" value="Winged helix' DNA-binding domain"/>
    <property type="match status" value="1"/>
</dbReference>
<dbReference type="OrthoDB" id="280196at2"/>
<name>A0A517R811_9PLAN</name>
<keyword evidence="6" id="KW-1185">Reference proteome</keyword>
<gene>
    <name evidence="5" type="primary">mecI_1</name>
    <name evidence="5" type="ORF">Pan241w_00830</name>
</gene>
<evidence type="ECO:0000256" key="1">
    <source>
        <dbReference type="ARBA" id="ARBA00011046"/>
    </source>
</evidence>
<evidence type="ECO:0000256" key="4">
    <source>
        <dbReference type="ARBA" id="ARBA00023163"/>
    </source>
</evidence>
<dbReference type="Gene3D" id="1.10.4040.10">
    <property type="entry name" value="Penicillinase repressor domain"/>
    <property type="match status" value="1"/>
</dbReference>
<dbReference type="Gene3D" id="1.10.10.10">
    <property type="entry name" value="Winged helix-like DNA-binding domain superfamily/Winged helix DNA-binding domain"/>
    <property type="match status" value="1"/>
</dbReference>
<dbReference type="Proteomes" id="UP000317171">
    <property type="component" value="Chromosome"/>
</dbReference>
<dbReference type="EMBL" id="CP036269">
    <property type="protein sequence ID" value="QDT40030.1"/>
    <property type="molecule type" value="Genomic_DNA"/>
</dbReference>
<organism evidence="5 6">
    <name type="scientific">Gimesia alba</name>
    <dbReference type="NCBI Taxonomy" id="2527973"/>
    <lineage>
        <taxon>Bacteria</taxon>
        <taxon>Pseudomonadati</taxon>
        <taxon>Planctomycetota</taxon>
        <taxon>Planctomycetia</taxon>
        <taxon>Planctomycetales</taxon>
        <taxon>Planctomycetaceae</taxon>
        <taxon>Gimesia</taxon>
    </lineage>
</organism>
<keyword evidence="4" id="KW-0804">Transcription</keyword>
<dbReference type="GO" id="GO:0045892">
    <property type="term" value="P:negative regulation of DNA-templated transcription"/>
    <property type="evidence" value="ECO:0007669"/>
    <property type="project" value="InterPro"/>
</dbReference>
<dbReference type="InterPro" id="IPR036388">
    <property type="entry name" value="WH-like_DNA-bd_sf"/>
</dbReference>
<dbReference type="GO" id="GO:0003677">
    <property type="term" value="F:DNA binding"/>
    <property type="evidence" value="ECO:0007669"/>
    <property type="project" value="UniProtKB-KW"/>
</dbReference>
<reference evidence="5 6" key="1">
    <citation type="submission" date="2019-02" db="EMBL/GenBank/DDBJ databases">
        <title>Deep-cultivation of Planctomycetes and their phenomic and genomic characterization uncovers novel biology.</title>
        <authorList>
            <person name="Wiegand S."/>
            <person name="Jogler M."/>
            <person name="Boedeker C."/>
            <person name="Pinto D."/>
            <person name="Vollmers J."/>
            <person name="Rivas-Marin E."/>
            <person name="Kohn T."/>
            <person name="Peeters S.H."/>
            <person name="Heuer A."/>
            <person name="Rast P."/>
            <person name="Oberbeckmann S."/>
            <person name="Bunk B."/>
            <person name="Jeske O."/>
            <person name="Meyerdierks A."/>
            <person name="Storesund J.E."/>
            <person name="Kallscheuer N."/>
            <person name="Luecker S."/>
            <person name="Lage O.M."/>
            <person name="Pohl T."/>
            <person name="Merkel B.J."/>
            <person name="Hornburger P."/>
            <person name="Mueller R.-W."/>
            <person name="Bruemmer F."/>
            <person name="Labrenz M."/>
            <person name="Spormann A.M."/>
            <person name="Op den Camp H."/>
            <person name="Overmann J."/>
            <person name="Amann R."/>
            <person name="Jetten M.S.M."/>
            <person name="Mascher T."/>
            <person name="Medema M.H."/>
            <person name="Devos D.P."/>
            <person name="Kaster A.-K."/>
            <person name="Ovreas L."/>
            <person name="Rohde M."/>
            <person name="Galperin M.Y."/>
            <person name="Jogler C."/>
        </authorList>
    </citation>
    <scope>NUCLEOTIDE SEQUENCE [LARGE SCALE GENOMIC DNA]</scope>
    <source>
        <strain evidence="5 6">Pan241w</strain>
    </source>
</reference>
<dbReference type="AlphaFoldDB" id="A0A517R811"/>
<protein>
    <submittedName>
        <fullName evidence="5">Methicillin resistance regulatory protein MecI</fullName>
    </submittedName>
</protein>
<evidence type="ECO:0000256" key="2">
    <source>
        <dbReference type="ARBA" id="ARBA00023015"/>
    </source>
</evidence>
<dbReference type="InterPro" id="IPR005650">
    <property type="entry name" value="BlaI_family"/>
</dbReference>
<evidence type="ECO:0000313" key="5">
    <source>
        <dbReference type="EMBL" id="QDT40030.1"/>
    </source>
</evidence>
<dbReference type="KEGG" id="gaz:Pan241w_00830"/>
<evidence type="ECO:0000313" key="6">
    <source>
        <dbReference type="Proteomes" id="UP000317171"/>
    </source>
</evidence>